<dbReference type="InterPro" id="IPR006527">
    <property type="entry name" value="F-box-assoc_dom_typ1"/>
</dbReference>
<evidence type="ECO:0000313" key="2">
    <source>
        <dbReference type="EMBL" id="ESQ31181.1"/>
    </source>
</evidence>
<proteinExistence type="predicted"/>
<keyword evidence="3" id="KW-1185">Reference proteome</keyword>
<dbReference type="Pfam" id="PF07734">
    <property type="entry name" value="FBA_1"/>
    <property type="match status" value="1"/>
</dbReference>
<protein>
    <recommendedName>
        <fullName evidence="1">F-box domain-containing protein</fullName>
    </recommendedName>
</protein>
<dbReference type="CDD" id="cd22157">
    <property type="entry name" value="F-box_AtFBW1-like"/>
    <property type="match status" value="1"/>
</dbReference>
<dbReference type="EMBL" id="KI517748">
    <property type="protein sequence ID" value="ESQ31181.1"/>
    <property type="molecule type" value="Genomic_DNA"/>
</dbReference>
<dbReference type="SUPFAM" id="SSF81383">
    <property type="entry name" value="F-box domain"/>
    <property type="match status" value="1"/>
</dbReference>
<dbReference type="NCBIfam" id="TIGR01640">
    <property type="entry name" value="F_box_assoc_1"/>
    <property type="match status" value="1"/>
</dbReference>
<feature type="non-terminal residue" evidence="2">
    <location>
        <position position="288"/>
    </location>
</feature>
<organism evidence="2 3">
    <name type="scientific">Eutrema salsugineum</name>
    <name type="common">Saltwater cress</name>
    <name type="synonym">Sisymbrium salsugineum</name>
    <dbReference type="NCBI Taxonomy" id="72664"/>
    <lineage>
        <taxon>Eukaryota</taxon>
        <taxon>Viridiplantae</taxon>
        <taxon>Streptophyta</taxon>
        <taxon>Embryophyta</taxon>
        <taxon>Tracheophyta</taxon>
        <taxon>Spermatophyta</taxon>
        <taxon>Magnoliopsida</taxon>
        <taxon>eudicotyledons</taxon>
        <taxon>Gunneridae</taxon>
        <taxon>Pentapetalae</taxon>
        <taxon>rosids</taxon>
        <taxon>malvids</taxon>
        <taxon>Brassicales</taxon>
        <taxon>Brassicaceae</taxon>
        <taxon>Eutremeae</taxon>
        <taxon>Eutrema</taxon>
    </lineage>
</organism>
<gene>
    <name evidence="2" type="ORF">EUTSA_v10005447mg</name>
</gene>
<dbReference type="KEGG" id="eus:EUTSA_v10005447mg"/>
<feature type="domain" description="F-box" evidence="1">
    <location>
        <begin position="1"/>
        <end position="41"/>
    </location>
</feature>
<dbReference type="SMART" id="SM00256">
    <property type="entry name" value="FBOX"/>
    <property type="match status" value="1"/>
</dbReference>
<dbReference type="Pfam" id="PF00646">
    <property type="entry name" value="F-box"/>
    <property type="match status" value="1"/>
</dbReference>
<reference evidence="2 3" key="1">
    <citation type="journal article" date="2013" name="Front. Plant Sci.">
        <title>The Reference Genome of the Halophytic Plant Eutrema salsugineum.</title>
        <authorList>
            <person name="Yang R."/>
            <person name="Jarvis D.E."/>
            <person name="Chen H."/>
            <person name="Beilstein M.A."/>
            <person name="Grimwood J."/>
            <person name="Jenkins J."/>
            <person name="Shu S."/>
            <person name="Prochnik S."/>
            <person name="Xin M."/>
            <person name="Ma C."/>
            <person name="Schmutz J."/>
            <person name="Wing R.A."/>
            <person name="Mitchell-Olds T."/>
            <person name="Schumaker K.S."/>
            <person name="Wang X."/>
        </authorList>
    </citation>
    <scope>NUCLEOTIDE SEQUENCE [LARGE SCALE GENOMIC DNA]</scope>
</reference>
<evidence type="ECO:0000313" key="3">
    <source>
        <dbReference type="Proteomes" id="UP000030689"/>
    </source>
</evidence>
<accession>V4MIK8</accession>
<dbReference type="InterPro" id="IPR017451">
    <property type="entry name" value="F-box-assoc_interact_dom"/>
</dbReference>
<dbReference type="Proteomes" id="UP000030689">
    <property type="component" value="Unassembled WGS sequence"/>
</dbReference>
<dbReference type="InterPro" id="IPR001810">
    <property type="entry name" value="F-box_dom"/>
</dbReference>
<evidence type="ECO:0000259" key="1">
    <source>
        <dbReference type="PROSITE" id="PS50181"/>
    </source>
</evidence>
<dbReference type="PANTHER" id="PTHR31111">
    <property type="entry name" value="BNAA05G37150D PROTEIN-RELATED"/>
    <property type="match status" value="1"/>
</dbReference>
<dbReference type="PANTHER" id="PTHR31111:SF113">
    <property type="entry name" value="F-BOX ASSOCIATED UBIQUITINATION EFFECTOR FAMILY PROTEIN"/>
    <property type="match status" value="1"/>
</dbReference>
<dbReference type="PROSITE" id="PS50181">
    <property type="entry name" value="FBOX"/>
    <property type="match status" value="1"/>
</dbReference>
<dbReference type="OMA" id="ENDMFTE"/>
<dbReference type="InterPro" id="IPR036047">
    <property type="entry name" value="F-box-like_dom_sf"/>
</dbReference>
<dbReference type="SUPFAM" id="SSF50965">
    <property type="entry name" value="Galactose oxidase, central domain"/>
    <property type="match status" value="1"/>
</dbReference>
<dbReference type="Gramene" id="ESQ31181">
    <property type="protein sequence ID" value="ESQ31181"/>
    <property type="gene ID" value="EUTSA_v10005447mg"/>
</dbReference>
<name>V4MIK8_EUTSA</name>
<dbReference type="AlphaFoldDB" id="V4MIK8"/>
<dbReference type="InterPro" id="IPR011043">
    <property type="entry name" value="Gal_Oxase/kelch_b-propeller"/>
</dbReference>
<sequence>MAIDLVEEILLRLPLKSILEFKTVSREWRSILESRRFAERRMSLAKKKLKILAVVGKQRPKSPPRFKGGDAEIEMVYLQCGDDKPTSLTCNGLVCLPTMVDYIAWMFGHGIRMVFDRNYFRILDVNTGEWRKLGPPPYKIHPTRKSACVNSCIYWLDFYGQRDSKILALDLHTEEFRDVPLPAPYRPYSLTARIVNLEDRLAIADTCTRDAEWRLEIWIMADSYETTSWSMTYCIVLPDTLVSLGELQGCLYFYESDKRLFKYDPNTALLSCLSPDIYGVLSPLVENL</sequence>